<dbReference type="EMBL" id="HE796943">
    <property type="protein sequence ID" value="CCL99626.1"/>
    <property type="molecule type" value="Genomic_DNA"/>
</dbReference>
<dbReference type="Proteomes" id="UP000006352">
    <property type="component" value="Unassembled WGS sequence"/>
</dbReference>
<dbReference type="HOGENOM" id="CLU_129965_0_0_1"/>
<feature type="compositionally biased region" description="Low complexity" evidence="1">
    <location>
        <begin position="101"/>
        <end position="113"/>
    </location>
</feature>
<evidence type="ECO:0000313" key="2">
    <source>
        <dbReference type="EMBL" id="CCL99626.1"/>
    </source>
</evidence>
<feature type="region of interest" description="Disordered" evidence="1">
    <location>
        <begin position="95"/>
        <end position="122"/>
    </location>
</feature>
<reference evidence="2 3" key="1">
    <citation type="journal article" date="2012" name="Appl. Environ. Microbiol.">
        <title>Short-read sequencing for genomic analysis of the brown rot fungus Fibroporia radiculosa.</title>
        <authorList>
            <person name="Tang J.D."/>
            <person name="Perkins A.D."/>
            <person name="Sonstegard T.S."/>
            <person name="Schroeder S.G."/>
            <person name="Burgess S.C."/>
            <person name="Diehl S.V."/>
        </authorList>
    </citation>
    <scope>NUCLEOTIDE SEQUENCE [LARGE SCALE GENOMIC DNA]</scope>
    <source>
        <strain evidence="2 3">TFFH 294</strain>
    </source>
</reference>
<dbReference type="RefSeq" id="XP_012178909.1">
    <property type="nucleotide sequence ID" value="XM_012323519.1"/>
</dbReference>
<organism evidence="2 3">
    <name type="scientific">Fibroporia radiculosa</name>
    <dbReference type="NCBI Taxonomy" id="599839"/>
    <lineage>
        <taxon>Eukaryota</taxon>
        <taxon>Fungi</taxon>
        <taxon>Dikarya</taxon>
        <taxon>Basidiomycota</taxon>
        <taxon>Agaricomycotina</taxon>
        <taxon>Agaricomycetes</taxon>
        <taxon>Polyporales</taxon>
        <taxon>Fibroporiaceae</taxon>
        <taxon>Fibroporia</taxon>
    </lineage>
</organism>
<keyword evidence="3" id="KW-1185">Reference proteome</keyword>
<dbReference type="GeneID" id="24094537"/>
<evidence type="ECO:0000313" key="3">
    <source>
        <dbReference type="Proteomes" id="UP000006352"/>
    </source>
</evidence>
<gene>
    <name evidence="2" type="ORF">FIBRA_01645</name>
</gene>
<dbReference type="AlphaFoldDB" id="J4I8L6"/>
<dbReference type="InParanoid" id="J4I8L6"/>
<name>J4I8L6_9APHY</name>
<accession>J4I8L6</accession>
<protein>
    <submittedName>
        <fullName evidence="2">Uncharacterized protein</fullName>
    </submittedName>
</protein>
<proteinExistence type="predicted"/>
<evidence type="ECO:0000256" key="1">
    <source>
        <dbReference type="SAM" id="MobiDB-lite"/>
    </source>
</evidence>
<sequence>MVATFEWAEILAQAATDREDGDYYSVANAFLYAYTILRKSAFTVFCERINMDSSDVHPDSKDYKFFEQDYQANCPDLSPPAFFRDMQNVDHLLRERGDLASGNSSRSGSPPSSIMDEGDVSG</sequence>